<dbReference type="GO" id="GO:0005524">
    <property type="term" value="F:ATP binding"/>
    <property type="evidence" value="ECO:0007669"/>
    <property type="project" value="UniProtKB-KW"/>
</dbReference>
<dbReference type="EMBL" id="CM026433">
    <property type="protein sequence ID" value="KAG0554824.1"/>
    <property type="molecule type" value="Genomic_DNA"/>
</dbReference>
<dbReference type="AlphaFoldDB" id="A0A8T0G911"/>
<dbReference type="PANTHER" id="PTHR31153">
    <property type="entry name" value="CALMODULIN CALCIUM-DEPENDENT NAD KINASE"/>
    <property type="match status" value="1"/>
</dbReference>
<evidence type="ECO:0000256" key="1">
    <source>
        <dbReference type="ARBA" id="ARBA00022741"/>
    </source>
</evidence>
<reference evidence="4" key="1">
    <citation type="submission" date="2020-06" db="EMBL/GenBank/DDBJ databases">
        <title>WGS assembly of Ceratodon purpureus strain R40.</title>
        <authorList>
            <person name="Carey S.B."/>
            <person name="Jenkins J."/>
            <person name="Shu S."/>
            <person name="Lovell J.T."/>
            <person name="Sreedasyam A."/>
            <person name="Maumus F."/>
            <person name="Tiley G.P."/>
            <person name="Fernandez-Pozo N."/>
            <person name="Barry K."/>
            <person name="Chen C."/>
            <person name="Wang M."/>
            <person name="Lipzen A."/>
            <person name="Daum C."/>
            <person name="Saski C.A."/>
            <person name="Payton A.C."/>
            <person name="Mcbreen J.C."/>
            <person name="Conrad R.E."/>
            <person name="Kollar L.M."/>
            <person name="Olsson S."/>
            <person name="Huttunen S."/>
            <person name="Landis J.B."/>
            <person name="Wickett N.J."/>
            <person name="Johnson M.G."/>
            <person name="Rensing S.A."/>
            <person name="Grimwood J."/>
            <person name="Schmutz J."/>
            <person name="Mcdaniel S.F."/>
        </authorList>
    </citation>
    <scope>NUCLEOTIDE SEQUENCE</scope>
    <source>
        <strain evidence="4">R40</strain>
    </source>
</reference>
<name>A0A8T0G911_CERPU</name>
<dbReference type="GO" id="GO:0016301">
    <property type="term" value="F:kinase activity"/>
    <property type="evidence" value="ECO:0007669"/>
    <property type="project" value="InterPro"/>
</dbReference>
<sequence length="355" mass="40219">MPRYEKLLGLFRTKRRFSTIIELERRRSGSRSADIPKEGEVTVPAESTKRSPVMLFVGGGAGAGKSTVVEHFLSSSFWSSGVIHDAVKVDVDELKQTDVIYRQLARLSPDDRIGNADLVHQHCTSAALSLLVSALNEGRDVIFDGTMSREHFVLQTMDMVRDIHKRWYRMGPAGFKGSNETMKYWEPLTHDDERAHGVQPKDGKRPYRIEFVGVVCDAHLAAVRGLRRAIATNRGVPLEFLLRSHKMFVKSLEKYISMVDAAKIFSTSAWNGPAELIAIKDGPGKKLLIDIDTYPGVRLLEDLNTKAGSVMELFKCYTDNRFVNQYWHKEILNPERKIRQERLRTAILDHAPREA</sequence>
<keyword evidence="1" id="KW-0547">Nucleotide-binding</keyword>
<keyword evidence="2" id="KW-0067">ATP-binding</keyword>
<proteinExistence type="predicted"/>
<dbReference type="Proteomes" id="UP000822688">
    <property type="component" value="Chromosome 12"/>
</dbReference>
<gene>
    <name evidence="4" type="ORF">KC19_12G122300</name>
</gene>
<dbReference type="Pfam" id="PF06414">
    <property type="entry name" value="Zeta_toxin"/>
    <property type="match status" value="1"/>
</dbReference>
<organism evidence="4 5">
    <name type="scientific">Ceratodon purpureus</name>
    <name type="common">Fire moss</name>
    <name type="synonym">Dicranum purpureum</name>
    <dbReference type="NCBI Taxonomy" id="3225"/>
    <lineage>
        <taxon>Eukaryota</taxon>
        <taxon>Viridiplantae</taxon>
        <taxon>Streptophyta</taxon>
        <taxon>Embryophyta</taxon>
        <taxon>Bryophyta</taxon>
        <taxon>Bryophytina</taxon>
        <taxon>Bryopsida</taxon>
        <taxon>Dicranidae</taxon>
        <taxon>Pseudoditrichales</taxon>
        <taxon>Ditrichaceae</taxon>
        <taxon>Ceratodon</taxon>
    </lineage>
</organism>
<dbReference type="InterPro" id="IPR010488">
    <property type="entry name" value="Zeta_toxin_domain"/>
</dbReference>
<dbReference type="SUPFAM" id="SSF52540">
    <property type="entry name" value="P-loop containing nucleoside triphosphate hydrolases"/>
    <property type="match status" value="2"/>
</dbReference>
<dbReference type="Gene3D" id="3.40.50.300">
    <property type="entry name" value="P-loop containing nucleotide triphosphate hydrolases"/>
    <property type="match status" value="1"/>
</dbReference>
<evidence type="ECO:0000313" key="5">
    <source>
        <dbReference type="Proteomes" id="UP000822688"/>
    </source>
</evidence>
<protein>
    <recommendedName>
        <fullName evidence="3">Zeta toxin domain-containing protein</fullName>
    </recommendedName>
</protein>
<dbReference type="PANTHER" id="PTHR31153:SF1">
    <property type="entry name" value="CALMODULIN CALCIUM-DEPENDENT NAD KINASE"/>
    <property type="match status" value="1"/>
</dbReference>
<dbReference type="InterPro" id="IPR027417">
    <property type="entry name" value="P-loop_NTPase"/>
</dbReference>
<accession>A0A8T0G911</accession>
<comment type="caution">
    <text evidence="4">The sequence shown here is derived from an EMBL/GenBank/DDBJ whole genome shotgun (WGS) entry which is preliminary data.</text>
</comment>
<keyword evidence="5" id="KW-1185">Reference proteome</keyword>
<evidence type="ECO:0000313" key="4">
    <source>
        <dbReference type="EMBL" id="KAG0554824.1"/>
    </source>
</evidence>
<evidence type="ECO:0000259" key="3">
    <source>
        <dbReference type="Pfam" id="PF06414"/>
    </source>
</evidence>
<feature type="domain" description="Zeta toxin" evidence="3">
    <location>
        <begin position="48"/>
        <end position="157"/>
    </location>
</feature>
<dbReference type="InterPro" id="IPR044802">
    <property type="entry name" value="NADKc-like"/>
</dbReference>
<evidence type="ECO:0000256" key="2">
    <source>
        <dbReference type="ARBA" id="ARBA00022840"/>
    </source>
</evidence>